<protein>
    <submittedName>
        <fullName evidence="1">Uncharacterized protein</fullName>
    </submittedName>
</protein>
<keyword evidence="2" id="KW-1185">Reference proteome</keyword>
<organism evidence="1 2">
    <name type="scientific">Nostoc flagelliforme FACHB-838</name>
    <dbReference type="NCBI Taxonomy" id="2692904"/>
    <lineage>
        <taxon>Bacteria</taxon>
        <taxon>Bacillati</taxon>
        <taxon>Cyanobacteriota</taxon>
        <taxon>Cyanophyceae</taxon>
        <taxon>Nostocales</taxon>
        <taxon>Nostocaceae</taxon>
        <taxon>Nostoc</taxon>
    </lineage>
</organism>
<gene>
    <name evidence="1" type="ORF">H6G97_09510</name>
</gene>
<accession>A0ABR8DLM6</accession>
<evidence type="ECO:0000313" key="1">
    <source>
        <dbReference type="EMBL" id="MBD2529790.1"/>
    </source>
</evidence>
<comment type="caution">
    <text evidence="1">The sequence shown here is derived from an EMBL/GenBank/DDBJ whole genome shotgun (WGS) entry which is preliminary data.</text>
</comment>
<evidence type="ECO:0000313" key="2">
    <source>
        <dbReference type="Proteomes" id="UP000623440"/>
    </source>
</evidence>
<dbReference type="Proteomes" id="UP000623440">
    <property type="component" value="Unassembled WGS sequence"/>
</dbReference>
<proteinExistence type="predicted"/>
<sequence length="51" mass="5544">MISCFHYFLGVAAIAIIIHVPNRGDVSDGLRLRHNQKQNSAPNATSLSVNP</sequence>
<reference evidence="1 2" key="1">
    <citation type="journal article" date="2020" name="ISME J.">
        <title>Comparative genomics reveals insights into cyanobacterial evolution and habitat adaptation.</title>
        <authorList>
            <person name="Chen M.Y."/>
            <person name="Teng W.K."/>
            <person name="Zhao L."/>
            <person name="Hu C.X."/>
            <person name="Zhou Y.K."/>
            <person name="Han B.P."/>
            <person name="Song L.R."/>
            <person name="Shu W.S."/>
        </authorList>
    </citation>
    <scope>NUCLEOTIDE SEQUENCE [LARGE SCALE GENOMIC DNA]</scope>
    <source>
        <strain evidence="1 2">FACHB-838</strain>
    </source>
</reference>
<name>A0ABR8DLM6_9NOSO</name>
<dbReference type="RefSeq" id="WP_190940365.1">
    <property type="nucleotide sequence ID" value="NZ_JACJSI010000013.1"/>
</dbReference>
<dbReference type="EMBL" id="JACJSI010000013">
    <property type="protein sequence ID" value="MBD2529790.1"/>
    <property type="molecule type" value="Genomic_DNA"/>
</dbReference>